<keyword evidence="13" id="KW-1185">Reference proteome</keyword>
<dbReference type="PANTHER" id="PTHR19297:SF191">
    <property type="entry name" value="PROTEIN XYLOSYLTRANSFERASE"/>
    <property type="match status" value="1"/>
</dbReference>
<accession>A0A8B6FP45</accession>
<evidence type="ECO:0000256" key="1">
    <source>
        <dbReference type="ARBA" id="ARBA00004606"/>
    </source>
</evidence>
<evidence type="ECO:0000256" key="2">
    <source>
        <dbReference type="ARBA" id="ARBA00004922"/>
    </source>
</evidence>
<evidence type="ECO:0000256" key="3">
    <source>
        <dbReference type="ARBA" id="ARBA00022676"/>
    </source>
</evidence>
<comment type="subcellular location">
    <subcellularLocation>
        <location evidence="1">Membrane</location>
        <topology evidence="1">Single-pass type II membrane protein</topology>
    </subcellularLocation>
</comment>
<evidence type="ECO:0000313" key="13">
    <source>
        <dbReference type="Proteomes" id="UP000596742"/>
    </source>
</evidence>
<comment type="caution">
    <text evidence="12">The sequence shown here is derived from an EMBL/GenBank/DDBJ whole genome shotgun (WGS) entry which is preliminary data.</text>
</comment>
<keyword evidence="9" id="KW-0325">Glycoprotein</keyword>
<feature type="transmembrane region" description="Helical" evidence="11">
    <location>
        <begin position="7"/>
        <end position="31"/>
    </location>
</feature>
<comment type="similarity">
    <text evidence="10">Belongs to the glycosyltransferase 14 family.</text>
</comment>
<keyword evidence="4 12" id="KW-0808">Transferase</keyword>
<keyword evidence="8 11" id="KW-0472">Membrane</keyword>
<dbReference type="InterPro" id="IPR003406">
    <property type="entry name" value="Glyco_trans_14"/>
</dbReference>
<dbReference type="GO" id="GO:0003829">
    <property type="term" value="F:beta-1,3-galactosyl-O-glycosyl-glycoprotein beta-1,6-N-acetylglucosaminyltransferase activity"/>
    <property type="evidence" value="ECO:0007669"/>
    <property type="project" value="UniProtKB-EC"/>
</dbReference>
<evidence type="ECO:0000256" key="7">
    <source>
        <dbReference type="ARBA" id="ARBA00022989"/>
    </source>
</evidence>
<protein>
    <submittedName>
        <fullName evidence="12">Beta-1,3-galactosyl-O-glycosyl-glycoprotein beta-1,6-N-acetylglucosaminyltransferase</fullName>
        <ecNumber evidence="12">2.4.1.102</ecNumber>
    </submittedName>
</protein>
<keyword evidence="6" id="KW-0735">Signal-anchor</keyword>
<dbReference type="AlphaFoldDB" id="A0A8B6FP45"/>
<evidence type="ECO:0000256" key="5">
    <source>
        <dbReference type="ARBA" id="ARBA00022692"/>
    </source>
</evidence>
<keyword evidence="5 11" id="KW-0812">Transmembrane</keyword>
<keyword evidence="7 11" id="KW-1133">Transmembrane helix</keyword>
<dbReference type="Pfam" id="PF02485">
    <property type="entry name" value="Branch"/>
    <property type="match status" value="1"/>
</dbReference>
<evidence type="ECO:0000313" key="12">
    <source>
        <dbReference type="EMBL" id="VDI52575.1"/>
    </source>
</evidence>
<dbReference type="EMBL" id="UYJE01007203">
    <property type="protein sequence ID" value="VDI52575.1"/>
    <property type="molecule type" value="Genomic_DNA"/>
</dbReference>
<dbReference type="Proteomes" id="UP000596742">
    <property type="component" value="Unassembled WGS sequence"/>
</dbReference>
<evidence type="ECO:0000256" key="10">
    <source>
        <dbReference type="ARBA" id="ARBA00038150"/>
    </source>
</evidence>
<dbReference type="OrthoDB" id="2019572at2759"/>
<dbReference type="PANTHER" id="PTHR19297">
    <property type="entry name" value="GLYCOSYLTRANSFERASE 14 FAMILY MEMBER"/>
    <property type="match status" value="1"/>
</dbReference>
<evidence type="ECO:0000256" key="6">
    <source>
        <dbReference type="ARBA" id="ARBA00022968"/>
    </source>
</evidence>
<organism evidence="12 13">
    <name type="scientific">Mytilus galloprovincialis</name>
    <name type="common">Mediterranean mussel</name>
    <dbReference type="NCBI Taxonomy" id="29158"/>
    <lineage>
        <taxon>Eukaryota</taxon>
        <taxon>Metazoa</taxon>
        <taxon>Spiralia</taxon>
        <taxon>Lophotrochozoa</taxon>
        <taxon>Mollusca</taxon>
        <taxon>Bivalvia</taxon>
        <taxon>Autobranchia</taxon>
        <taxon>Pteriomorphia</taxon>
        <taxon>Mytilida</taxon>
        <taxon>Mytiloidea</taxon>
        <taxon>Mytilidae</taxon>
        <taxon>Mytilinae</taxon>
        <taxon>Mytilus</taxon>
    </lineage>
</organism>
<evidence type="ECO:0000256" key="9">
    <source>
        <dbReference type="ARBA" id="ARBA00023180"/>
    </source>
</evidence>
<comment type="pathway">
    <text evidence="2">Protein modification; protein glycosylation.</text>
</comment>
<proteinExistence type="inferred from homology"/>
<dbReference type="EC" id="2.4.1.102" evidence="12"/>
<evidence type="ECO:0000256" key="11">
    <source>
        <dbReference type="SAM" id="Phobius"/>
    </source>
</evidence>
<name>A0A8B6FP45_MYTGA</name>
<gene>
    <name evidence="12" type="ORF">MGAL_10B008160</name>
</gene>
<sequence>MKTKRKTVLFCISGFSIISMFSLSNFLRVYLSLYEWKVNCRNIIDGDKEEISKALQYMKYYSPIRLLDKDFINIATNCSNFLETFGYNIYPITDEERHFPIAFSIPTFKDADQTERLLHSIYRPQNFYCIHVDNSSSSYLHEALLVIAKCFKNVFIVSKTENIIYKHISRLKADINCMSDLLMKSQKWKYFINLPHQQFPLKTNLELVKILKIYNGANDIEGITSPKRMVSERYMYSYKNVNNSLVRIGLKNDTLPYNASIYKGSAYGIFSRKFVQYVLFDKRAKDVLEYMEDIMSPDEYYWATLNHNEILKAPGRFTGNPEKKAWLAVYVAWDRTNQCQGKFVRDICIFGVGDLKELVSRKELFANKFYPDFQYLGLKCLEEYINNKTFNPMRFDSFYYKQLSFIKNT</sequence>
<evidence type="ECO:0000256" key="8">
    <source>
        <dbReference type="ARBA" id="ARBA00023136"/>
    </source>
</evidence>
<evidence type="ECO:0000256" key="4">
    <source>
        <dbReference type="ARBA" id="ARBA00022679"/>
    </source>
</evidence>
<keyword evidence="3 12" id="KW-0328">Glycosyltransferase</keyword>
<reference evidence="12" key="1">
    <citation type="submission" date="2018-11" db="EMBL/GenBank/DDBJ databases">
        <authorList>
            <person name="Alioto T."/>
            <person name="Alioto T."/>
        </authorList>
    </citation>
    <scope>NUCLEOTIDE SEQUENCE</scope>
</reference>
<dbReference type="GO" id="GO:0016020">
    <property type="term" value="C:membrane"/>
    <property type="evidence" value="ECO:0007669"/>
    <property type="project" value="UniProtKB-SubCell"/>
</dbReference>